<reference evidence="1" key="1">
    <citation type="submission" date="2021-08" db="EMBL/GenBank/DDBJ databases">
        <title>The first chromosome-level gecko genome reveals the dynamic sex chromosomes of Neotropical dwarf geckos (Sphaerodactylidae: Sphaerodactylus).</title>
        <authorList>
            <person name="Pinto B.J."/>
            <person name="Keating S.E."/>
            <person name="Gamble T."/>
        </authorList>
    </citation>
    <scope>NUCLEOTIDE SEQUENCE</scope>
    <source>
        <strain evidence="1">TG3544</strain>
    </source>
</reference>
<evidence type="ECO:0000313" key="1">
    <source>
        <dbReference type="EMBL" id="KAH7988798.1"/>
    </source>
</evidence>
<name>A0ACB8E911_9SAUR</name>
<comment type="caution">
    <text evidence="1">The sequence shown here is derived from an EMBL/GenBank/DDBJ whole genome shotgun (WGS) entry which is preliminary data.</text>
</comment>
<dbReference type="EMBL" id="CM037623">
    <property type="protein sequence ID" value="KAH7988798.1"/>
    <property type="molecule type" value="Genomic_DNA"/>
</dbReference>
<sequence length="291" mass="32305">MVNNSSSSLASSNGTSDWQLKESPIYQLVASVMVMLVMVLVVFSLGCTTEVKKLWDNIKRPWGITVGMISQFGLLPLVAYILAISLVPTTVQKVAILILGCSPGGSLSNLFTYWVDGDMNLSITMTACSTAAALGMMPLCLYIYSYSWELEDGVEIPYQIIGTSLLILIIPVACGTFVNYRWPKHSKIIAKVSNNCFGDGDTELSVVRWHAPFIFELSTFCSAYQIYKKYLAKREEEKAPEPHIQTLDVFGSKLNAGFEKEEDGPVRSRMENSSKTGQFQQTEVHEMTSFE</sequence>
<keyword evidence="2" id="KW-1185">Reference proteome</keyword>
<gene>
    <name evidence="1" type="ORF">K3G42_022212</name>
</gene>
<protein>
    <submittedName>
        <fullName evidence="1">Uncharacterized protein</fullName>
    </submittedName>
</protein>
<dbReference type="Proteomes" id="UP000827872">
    <property type="component" value="Linkage Group LG10"/>
</dbReference>
<organism evidence="1 2">
    <name type="scientific">Sphaerodactylus townsendi</name>
    <dbReference type="NCBI Taxonomy" id="933632"/>
    <lineage>
        <taxon>Eukaryota</taxon>
        <taxon>Metazoa</taxon>
        <taxon>Chordata</taxon>
        <taxon>Craniata</taxon>
        <taxon>Vertebrata</taxon>
        <taxon>Euteleostomi</taxon>
        <taxon>Lepidosauria</taxon>
        <taxon>Squamata</taxon>
        <taxon>Bifurcata</taxon>
        <taxon>Gekkota</taxon>
        <taxon>Sphaerodactylidae</taxon>
        <taxon>Sphaerodactylus</taxon>
    </lineage>
</organism>
<evidence type="ECO:0000313" key="2">
    <source>
        <dbReference type="Proteomes" id="UP000827872"/>
    </source>
</evidence>
<accession>A0ACB8E911</accession>
<proteinExistence type="predicted"/>